<feature type="compositionally biased region" description="Basic and acidic residues" evidence="1">
    <location>
        <begin position="85"/>
        <end position="157"/>
    </location>
</feature>
<keyword evidence="3" id="KW-1185">Reference proteome</keyword>
<name>A0ABD3PVQ2_9STRA</name>
<accession>A0ABD3PVQ2</accession>
<comment type="caution">
    <text evidence="2">The sequence shown here is derived from an EMBL/GenBank/DDBJ whole genome shotgun (WGS) entry which is preliminary data.</text>
</comment>
<evidence type="ECO:0008006" key="4">
    <source>
        <dbReference type="Google" id="ProtNLM"/>
    </source>
</evidence>
<gene>
    <name evidence="2" type="ORF">HJC23_010742</name>
</gene>
<sequence>MSSNHTPPTPIAIATDPRFILARKLITSGSPASAIDIFAALHENCCHTLGDDSLGAALCQYEYGNALFRSALRDAENGEDGVEGGDEHDGDEDKKPAAKLSDAERQREVMAAAAEKRARGHDDVEKKSTDFSNKRIKIENVSENTDRKENDAVKQDNVEDANGDDVSLALEMMESSFNILYSRVEAAKTLTTNSEGSIAITNEQNEWALDQIPRILICIGDVHSFRKQHGNAVDAYCRALPYREERWKNMKNLEENVSSFSIEQLQCHRRLLEVYTLVAEALLACPDGHDAVCENDGKPMILVKAAERMDFIHSYYELARKELEDLCKLFAIGIFRLLLSLAHQPLSSFFTSISNGQNDSRTSRHRSREK</sequence>
<reference evidence="2 3" key="1">
    <citation type="journal article" date="2020" name="G3 (Bethesda)">
        <title>Improved Reference Genome for Cyclotella cryptica CCMP332, a Model for Cell Wall Morphogenesis, Salinity Adaptation, and Lipid Production in Diatoms (Bacillariophyta).</title>
        <authorList>
            <person name="Roberts W.R."/>
            <person name="Downey K.M."/>
            <person name="Ruck E.C."/>
            <person name="Traller J.C."/>
            <person name="Alverson A.J."/>
        </authorList>
    </citation>
    <scope>NUCLEOTIDE SEQUENCE [LARGE SCALE GENOMIC DNA]</scope>
    <source>
        <strain evidence="2 3">CCMP332</strain>
    </source>
</reference>
<protein>
    <recommendedName>
        <fullName evidence="4">KIF-binding protein</fullName>
    </recommendedName>
</protein>
<proteinExistence type="predicted"/>
<organism evidence="2 3">
    <name type="scientific">Cyclotella cryptica</name>
    <dbReference type="NCBI Taxonomy" id="29204"/>
    <lineage>
        <taxon>Eukaryota</taxon>
        <taxon>Sar</taxon>
        <taxon>Stramenopiles</taxon>
        <taxon>Ochrophyta</taxon>
        <taxon>Bacillariophyta</taxon>
        <taxon>Coscinodiscophyceae</taxon>
        <taxon>Thalassiosirophycidae</taxon>
        <taxon>Stephanodiscales</taxon>
        <taxon>Stephanodiscaceae</taxon>
        <taxon>Cyclotella</taxon>
    </lineage>
</organism>
<dbReference type="EMBL" id="JABMIG020000108">
    <property type="protein sequence ID" value="KAL3791882.1"/>
    <property type="molecule type" value="Genomic_DNA"/>
</dbReference>
<dbReference type="Proteomes" id="UP001516023">
    <property type="component" value="Unassembled WGS sequence"/>
</dbReference>
<dbReference type="AlphaFoldDB" id="A0ABD3PVQ2"/>
<feature type="region of interest" description="Disordered" evidence="1">
    <location>
        <begin position="76"/>
        <end position="161"/>
    </location>
</feature>
<evidence type="ECO:0000313" key="3">
    <source>
        <dbReference type="Proteomes" id="UP001516023"/>
    </source>
</evidence>
<evidence type="ECO:0000256" key="1">
    <source>
        <dbReference type="SAM" id="MobiDB-lite"/>
    </source>
</evidence>
<evidence type="ECO:0000313" key="2">
    <source>
        <dbReference type="EMBL" id="KAL3791882.1"/>
    </source>
</evidence>